<proteinExistence type="predicted"/>
<gene>
    <name evidence="2" type="ORF">NBG4_590001</name>
</gene>
<reference evidence="3" key="1">
    <citation type="submission" date="2018-03" db="EMBL/GenBank/DDBJ databases">
        <authorList>
            <person name="Zecchin S."/>
        </authorList>
    </citation>
    <scope>NUCLEOTIDE SEQUENCE [LARGE SCALE GENOMIC DNA]</scope>
</reference>
<sequence>MAVIDKAGSHIEGEYELLDKDEYEGQGSRHGKGNPRMLSKKEKALARALKKL</sequence>
<dbReference type="EMBL" id="OUUY01000107">
    <property type="protein sequence ID" value="SPQ01508.1"/>
    <property type="molecule type" value="Genomic_DNA"/>
</dbReference>
<dbReference type="Proteomes" id="UP000245125">
    <property type="component" value="Unassembled WGS sequence"/>
</dbReference>
<keyword evidence="3" id="KW-1185">Reference proteome</keyword>
<name>A0A2U3QJE0_9BACT</name>
<evidence type="ECO:0000313" key="2">
    <source>
        <dbReference type="EMBL" id="SPQ01508.1"/>
    </source>
</evidence>
<dbReference type="AlphaFoldDB" id="A0A2U3QJE0"/>
<evidence type="ECO:0000313" key="3">
    <source>
        <dbReference type="Proteomes" id="UP000245125"/>
    </source>
</evidence>
<accession>A0A2U3QJE0</accession>
<protein>
    <submittedName>
        <fullName evidence="2">Uncharacterized protein</fullName>
    </submittedName>
</protein>
<feature type="region of interest" description="Disordered" evidence="1">
    <location>
        <begin position="18"/>
        <end position="44"/>
    </location>
</feature>
<organism evidence="2 3">
    <name type="scientific">Candidatus Sulfobium mesophilum</name>
    <dbReference type="NCBI Taxonomy" id="2016548"/>
    <lineage>
        <taxon>Bacteria</taxon>
        <taxon>Pseudomonadati</taxon>
        <taxon>Nitrospirota</taxon>
        <taxon>Nitrospiria</taxon>
        <taxon>Nitrospirales</taxon>
        <taxon>Nitrospiraceae</taxon>
        <taxon>Candidatus Sulfobium</taxon>
    </lineage>
</organism>
<evidence type="ECO:0000256" key="1">
    <source>
        <dbReference type="SAM" id="MobiDB-lite"/>
    </source>
</evidence>